<dbReference type="InParanoid" id="A0A6P7H832"/>
<sequence>MIIKQYRNLNEKNYLKIKTNLISYNWNLDSTDVDVIYQQIHENCKIEIDNNAPIQTCKHNPKLPWFDNEVYKKIKNRDDAYKNFKSCGHETQKQVMWNNFKKHRNDVVSTLKSKKSAYYYNQIDNYRSNPKKMWKTLKKLVNTNTKDTPKCVQFRCNITGEIAVKRDSMDISMGFNEYFVESISSIVSHTDFFNIG</sequence>
<name>A0A6P7H832_DIAVI</name>
<proteinExistence type="predicted"/>
<accession>A0A6P7H832</accession>
<dbReference type="AlphaFoldDB" id="A0A6P7H832"/>
<gene>
    <name evidence="1" type="primary">LOC114347335</name>
</gene>
<dbReference type="RefSeq" id="XP_028153853.1">
    <property type="nucleotide sequence ID" value="XM_028298052.1"/>
</dbReference>
<reference evidence="1" key="1">
    <citation type="submission" date="2025-08" db="UniProtKB">
        <authorList>
            <consortium name="RefSeq"/>
        </authorList>
    </citation>
    <scope>IDENTIFICATION</scope>
    <source>
        <tissue evidence="1">Whole insect</tissue>
    </source>
</reference>
<evidence type="ECO:0000313" key="1">
    <source>
        <dbReference type="RefSeq" id="XP_028153853.1"/>
    </source>
</evidence>
<protein>
    <submittedName>
        <fullName evidence="1">Uncharacterized protein LOC114347335</fullName>
    </submittedName>
</protein>
<organism evidence="1">
    <name type="scientific">Diabrotica virgifera virgifera</name>
    <name type="common">western corn rootworm</name>
    <dbReference type="NCBI Taxonomy" id="50390"/>
    <lineage>
        <taxon>Eukaryota</taxon>
        <taxon>Metazoa</taxon>
        <taxon>Ecdysozoa</taxon>
        <taxon>Arthropoda</taxon>
        <taxon>Hexapoda</taxon>
        <taxon>Insecta</taxon>
        <taxon>Pterygota</taxon>
        <taxon>Neoptera</taxon>
        <taxon>Endopterygota</taxon>
        <taxon>Coleoptera</taxon>
        <taxon>Polyphaga</taxon>
        <taxon>Cucujiformia</taxon>
        <taxon>Chrysomeloidea</taxon>
        <taxon>Chrysomelidae</taxon>
        <taxon>Galerucinae</taxon>
        <taxon>Diabroticina</taxon>
        <taxon>Diabroticites</taxon>
        <taxon>Diabrotica</taxon>
    </lineage>
</organism>